<dbReference type="Gene3D" id="2.60.40.10">
    <property type="entry name" value="Immunoglobulins"/>
    <property type="match status" value="1"/>
</dbReference>
<dbReference type="InterPro" id="IPR026585">
    <property type="entry name" value="GlgE"/>
</dbReference>
<dbReference type="SMART" id="SM00642">
    <property type="entry name" value="Aamy"/>
    <property type="match status" value="1"/>
</dbReference>
<evidence type="ECO:0000259" key="7">
    <source>
        <dbReference type="SMART" id="SM00642"/>
    </source>
</evidence>
<dbReference type="Gene3D" id="2.60.40.1180">
    <property type="entry name" value="Golgi alpha-mannosidase II"/>
    <property type="match status" value="1"/>
</dbReference>
<dbReference type="InterPro" id="IPR021828">
    <property type="entry name" value="GlgE_dom_N/S"/>
</dbReference>
<keyword evidence="3 6" id="KW-0808">Transferase</keyword>
<protein>
    <recommendedName>
        <fullName evidence="6">Alpha-1,4-glucan:maltose-1-phosphate maltosyltransferase</fullName>
        <shortName evidence="6">GMPMT</shortName>
        <ecNumber evidence="6">2.4.99.16</ecNumber>
    </recommendedName>
    <alternativeName>
        <fullName evidence="6">(1-&gt;4)-alpha-D-glucan:maltose-1-phosphate alpha-D-maltosyltransferase</fullName>
    </alternativeName>
</protein>
<evidence type="ECO:0000256" key="5">
    <source>
        <dbReference type="ARBA" id="ARBA00048735"/>
    </source>
</evidence>
<dbReference type="HAMAP" id="MF_02124">
    <property type="entry name" value="GlgE"/>
    <property type="match status" value="1"/>
</dbReference>
<keyword evidence="4 6" id="KW-0119">Carbohydrate metabolism</keyword>
<dbReference type="InterPro" id="IPR013780">
    <property type="entry name" value="Glyco_hydro_b"/>
</dbReference>
<proteinExistence type="inferred from homology"/>
<evidence type="ECO:0000313" key="9">
    <source>
        <dbReference type="Proteomes" id="UP000601990"/>
    </source>
</evidence>
<accession>A0ABX1MZB4</accession>
<feature type="binding site" evidence="6">
    <location>
        <position position="267"/>
    </location>
    <ligand>
        <name>alpha-maltose 1-phosphate</name>
        <dbReference type="ChEBI" id="CHEBI:63576"/>
    </ligand>
</feature>
<sequence>MRARTPDVMEDARRVPDEGRIRAVIESVTPQVDGGRFAVKRVVGDEFDVEADCFADGHDAVLAMLCWRRDEDEQWHAVPMTAIGNDRWRGRIRLGEIGRCWYTVTAWVDAFESWRRDLARRVEPDDIRMASLIGADLIEETAERATIGDDRERLAAWARRLRDASQAEGADAQALKALGLDARFGEIAARHPDRRFAAVHPMLPLDIDRPLARFGAWYELFPRSTAPVAGAHGTLRSCADRLADIAAMGFDVLYLPPIHPVGRERRKGPNNTLAAGPDDVGSPWAIGAAEGGHLAVHPLLGTVDDLRFLIARAREHGVELALDIALQCAPDHPWVAEHPEWFRRRPDGSVQYAENPPKKYQDIYPFDFETGDWQAMWEALAGIFRHWIADGVRIFRVDNPHTKAFPFWEWAIASIRGDHPDAIFLAEAFTRPRVMHRLAKLGFTQSYTYFTWRNTRAELTEYFTELAHGPGADYFRPNVWPNTPDILPEYLQLGGRPAFVVRLVLAATLAATYGIYGPAFELMEHVPREPGSEEYLNSEKYQLREWDLDRPDSLAALIGRVNRVRRDNPALHDNTSLRFLPIDNDQLIAYSKTAEAGDNIIVVVANLDPHNVHSGWLELDLDALGIVAGTSFQMHDLLSGARYLWSSARNFVRLDPQRVPAHLFVLRRRVRSERDFDYFL</sequence>
<dbReference type="CDD" id="cd11344">
    <property type="entry name" value="AmyAc_GlgE_like"/>
    <property type="match status" value="1"/>
</dbReference>
<comment type="catalytic activity">
    <reaction evidence="5 6">
        <text>alpha-maltose 1-phosphate + [(1-&gt;4)-alpha-D-glucosyl](n) = [(1-&gt;4)-alpha-D-glucosyl](n+2) + phosphate</text>
        <dbReference type="Rhea" id="RHEA:42692"/>
        <dbReference type="Rhea" id="RHEA-COMP:9584"/>
        <dbReference type="Rhea" id="RHEA-COMP:10183"/>
        <dbReference type="ChEBI" id="CHEBI:15444"/>
        <dbReference type="ChEBI" id="CHEBI:43474"/>
        <dbReference type="ChEBI" id="CHEBI:63576"/>
        <dbReference type="EC" id="2.4.99.16"/>
    </reaction>
</comment>
<dbReference type="PANTHER" id="PTHR47786:SF2">
    <property type="entry name" value="GLYCOSYL HYDROLASE FAMILY 13 CATALYTIC DOMAIN-CONTAINING PROTEIN"/>
    <property type="match status" value="1"/>
</dbReference>
<evidence type="ECO:0000256" key="2">
    <source>
        <dbReference type="ARBA" id="ARBA00022676"/>
    </source>
</evidence>
<comment type="subunit">
    <text evidence="1 6">Homodimer.</text>
</comment>
<evidence type="ECO:0000313" key="8">
    <source>
        <dbReference type="EMBL" id="NMF93337.1"/>
    </source>
</evidence>
<dbReference type="PANTHER" id="PTHR47786">
    <property type="entry name" value="ALPHA-1,4-GLUCAN:MALTOSE-1-PHOSPHATE MALTOSYLTRANSFERASE"/>
    <property type="match status" value="1"/>
</dbReference>
<feature type="binding site" evidence="6">
    <location>
        <position position="362"/>
    </location>
    <ligand>
        <name>alpha-maltose 1-phosphate</name>
        <dbReference type="ChEBI" id="CHEBI:63576"/>
    </ligand>
</feature>
<evidence type="ECO:0000256" key="6">
    <source>
        <dbReference type="HAMAP-Rule" id="MF_02124"/>
    </source>
</evidence>
<feature type="binding site" evidence="6">
    <location>
        <position position="327"/>
    </location>
    <ligand>
        <name>alpha-maltose 1-phosphate</name>
        <dbReference type="ChEBI" id="CHEBI:63576"/>
    </ligand>
</feature>
<dbReference type="EMBL" id="WTVH01000013">
    <property type="protein sequence ID" value="NMF93337.1"/>
    <property type="molecule type" value="Genomic_DNA"/>
</dbReference>
<dbReference type="RefSeq" id="WP_169198620.1">
    <property type="nucleotide sequence ID" value="NZ_WTVH02000010.1"/>
</dbReference>
<feature type="active site" description="Nucleophile" evidence="6">
    <location>
        <position position="398"/>
    </location>
</feature>
<name>A0ABX1MZB4_9RHOO</name>
<dbReference type="Proteomes" id="UP000601990">
    <property type="component" value="Unassembled WGS sequence"/>
</dbReference>
<dbReference type="SUPFAM" id="SSF51445">
    <property type="entry name" value="(Trans)glycosidases"/>
    <property type="match status" value="1"/>
</dbReference>
<dbReference type="InterPro" id="IPR017853">
    <property type="entry name" value="GH"/>
</dbReference>
<feature type="binding site" evidence="6">
    <location>
        <position position="399"/>
    </location>
    <ligand>
        <name>alpha-maltose 1-phosphate</name>
        <dbReference type="ChEBI" id="CHEBI:63576"/>
    </ligand>
</feature>
<dbReference type="Gene3D" id="1.20.58.80">
    <property type="entry name" value="Phosphotransferase system, lactose/cellobiose-type IIA subunit"/>
    <property type="match status" value="1"/>
</dbReference>
<feature type="domain" description="Glycosyl hydrolase family 13 catalytic" evidence="7">
    <location>
        <begin position="215"/>
        <end position="550"/>
    </location>
</feature>
<evidence type="ECO:0000256" key="3">
    <source>
        <dbReference type="ARBA" id="ARBA00022679"/>
    </source>
</evidence>
<comment type="function">
    <text evidence="6">Maltosyltransferase that uses maltose 1-phosphate (M1P) as the sugar donor to elongate linear or branched alpha-(1-&gt;4)-glucans. Is involved in a branched alpha-glucan biosynthetic pathway from trehalose, together with TreS, Mak and GlgB.</text>
</comment>
<reference evidence="8" key="1">
    <citation type="submission" date="2019-12" db="EMBL/GenBank/DDBJ databases">
        <title>Comparative genomics gives insights into the taxonomy of the Azoarcus-Aromatoleum group and reveals separate origins of nif in the plant-associated Azoarcus and non-plant-associated Aromatoleum sub-groups.</title>
        <authorList>
            <person name="Lafos M."/>
            <person name="Maluk M."/>
            <person name="Batista M."/>
            <person name="Junghare M."/>
            <person name="Carmona M."/>
            <person name="Faoro H."/>
            <person name="Cruz L.M."/>
            <person name="Battistoni F."/>
            <person name="De Souza E."/>
            <person name="Pedrosa F."/>
            <person name="Chen W.-M."/>
            <person name="Poole P.S."/>
            <person name="Dixon R.A."/>
            <person name="James E.K."/>
        </authorList>
    </citation>
    <scope>NUCLEOTIDE SEQUENCE</scope>
    <source>
        <strain evidence="8">U120</strain>
    </source>
</reference>
<dbReference type="InterPro" id="IPR049171">
    <property type="entry name" value="GLGE_C"/>
</dbReference>
<comment type="similarity">
    <text evidence="6">Belongs to the glycosyl hydrolase 13 family. GlgE subfamily.</text>
</comment>
<gene>
    <name evidence="6" type="primary">glgE</name>
    <name evidence="8" type="ORF">GO608_08345</name>
</gene>
<dbReference type="InterPro" id="IPR006047">
    <property type="entry name" value="GH13_cat_dom"/>
</dbReference>
<dbReference type="InterPro" id="IPR013783">
    <property type="entry name" value="Ig-like_fold"/>
</dbReference>
<feature type="binding site" evidence="6">
    <location>
        <begin position="540"/>
        <end position="541"/>
    </location>
    <ligand>
        <name>alpha-maltose 1-phosphate</name>
        <dbReference type="ChEBI" id="CHEBI:63576"/>
    </ligand>
</feature>
<feature type="site" description="Transition state stabilizer" evidence="6">
    <location>
        <position position="485"/>
    </location>
</feature>
<dbReference type="Gene3D" id="3.20.20.80">
    <property type="entry name" value="Glycosidases"/>
    <property type="match status" value="1"/>
</dbReference>
<dbReference type="Pfam" id="PF11896">
    <property type="entry name" value="GlgE_dom_N_S"/>
    <property type="match status" value="1"/>
</dbReference>
<keyword evidence="9" id="KW-1185">Reference proteome</keyword>
<keyword evidence="2 6" id="KW-0328">Glycosyltransferase</keyword>
<comment type="caution">
    <text evidence="8">The sequence shown here is derived from an EMBL/GenBank/DDBJ whole genome shotgun (WGS) entry which is preliminary data.</text>
</comment>
<feature type="active site" description="Proton donor" evidence="6">
    <location>
        <position position="427"/>
    </location>
</feature>
<dbReference type="EC" id="2.4.99.16" evidence="6"/>
<dbReference type="Pfam" id="PF21702">
    <property type="entry name" value="GLGE_C"/>
    <property type="match status" value="1"/>
</dbReference>
<organism evidence="8 9">
    <name type="scientific">Aromatoleum buckelii</name>
    <dbReference type="NCBI Taxonomy" id="200254"/>
    <lineage>
        <taxon>Bacteria</taxon>
        <taxon>Pseudomonadati</taxon>
        <taxon>Pseudomonadota</taxon>
        <taxon>Betaproteobacteria</taxon>
        <taxon>Rhodocyclales</taxon>
        <taxon>Rhodocyclaceae</taxon>
        <taxon>Aromatoleum</taxon>
    </lineage>
</organism>
<evidence type="ECO:0000256" key="1">
    <source>
        <dbReference type="ARBA" id="ARBA00011738"/>
    </source>
</evidence>
<evidence type="ECO:0000256" key="4">
    <source>
        <dbReference type="ARBA" id="ARBA00023277"/>
    </source>
</evidence>